<comment type="caution">
    <text evidence="3">The sequence shown here is derived from an EMBL/GenBank/DDBJ whole genome shotgun (WGS) entry which is preliminary data.</text>
</comment>
<dbReference type="EMBL" id="PGEZ01000002">
    <property type="protein sequence ID" value="PJJ54109.1"/>
    <property type="molecule type" value="Genomic_DNA"/>
</dbReference>
<proteinExistence type="inferred from homology"/>
<evidence type="ECO:0000313" key="3">
    <source>
        <dbReference type="EMBL" id="PJJ54109.1"/>
    </source>
</evidence>
<feature type="domain" description="Thioesterase" evidence="2">
    <location>
        <begin position="29"/>
        <end position="240"/>
    </location>
</feature>
<dbReference type="PANTHER" id="PTHR11487">
    <property type="entry name" value="THIOESTERASE"/>
    <property type="match status" value="1"/>
</dbReference>
<dbReference type="Gene3D" id="3.40.50.1820">
    <property type="entry name" value="alpha/beta hydrolase"/>
    <property type="match status" value="1"/>
</dbReference>
<dbReference type="PANTHER" id="PTHR11487:SF0">
    <property type="entry name" value="S-ACYL FATTY ACID SYNTHASE THIOESTERASE, MEDIUM CHAIN"/>
    <property type="match status" value="1"/>
</dbReference>
<protein>
    <submittedName>
        <fullName evidence="3">Surfactin synthase thioesterase subunit</fullName>
    </submittedName>
</protein>
<gene>
    <name evidence="3" type="ORF">CLV56_3613</name>
</gene>
<evidence type="ECO:0000259" key="2">
    <source>
        <dbReference type="Pfam" id="PF00975"/>
    </source>
</evidence>
<dbReference type="Pfam" id="PF00975">
    <property type="entry name" value="Thioesterase"/>
    <property type="match status" value="1"/>
</dbReference>
<keyword evidence="4" id="KW-1185">Reference proteome</keyword>
<dbReference type="InterPro" id="IPR029058">
    <property type="entry name" value="AB_hydrolase_fold"/>
</dbReference>
<evidence type="ECO:0000313" key="4">
    <source>
        <dbReference type="Proteomes" id="UP000230842"/>
    </source>
</evidence>
<dbReference type="GO" id="GO:0008610">
    <property type="term" value="P:lipid biosynthetic process"/>
    <property type="evidence" value="ECO:0007669"/>
    <property type="project" value="TreeGrafter"/>
</dbReference>
<comment type="similarity">
    <text evidence="1">Belongs to the thioesterase family.</text>
</comment>
<dbReference type="SUPFAM" id="SSF53474">
    <property type="entry name" value="alpha/beta-Hydrolases"/>
    <property type="match status" value="1"/>
</dbReference>
<name>A0A2M9B817_9ACTN</name>
<evidence type="ECO:0000256" key="1">
    <source>
        <dbReference type="ARBA" id="ARBA00007169"/>
    </source>
</evidence>
<dbReference type="Proteomes" id="UP000230842">
    <property type="component" value="Unassembled WGS sequence"/>
</dbReference>
<dbReference type="InterPro" id="IPR001031">
    <property type="entry name" value="Thioesterase"/>
</dbReference>
<accession>A0A2M9B817</accession>
<sequence length="253" mass="27571">MEGCSMSSSRPPVRNRWLPRAPSRTARARVFLIPYSGCGASMYRQWPQERDGVEFLPVELPGHESRFAEPNVTSYAELAALMVQGLQPALDVPFGFFGHCGSALAAYETSAELVRTGMPSPAALFVSSEVAPQDGPAGRFLEMDDRELGGELETLIRELGGTPSAELIELYLEVLRADVEINKRYVVPRPLRLPCPITAIGWTGDDEIPFDTMGGWAACGETTSVLLEGSHHRFIEAPHDLLDLMGTALGVRA</sequence>
<reference evidence="3 4" key="1">
    <citation type="submission" date="2017-11" db="EMBL/GenBank/DDBJ databases">
        <title>Genomic Encyclopedia of Archaeal and Bacterial Type Strains, Phase II (KMG-II): From Individual Species to Whole Genera.</title>
        <authorList>
            <person name="Goeker M."/>
        </authorList>
    </citation>
    <scope>NUCLEOTIDE SEQUENCE [LARGE SCALE GENOMIC DNA]</scope>
    <source>
        <strain evidence="3 4">DSM 27763</strain>
    </source>
</reference>
<dbReference type="AlphaFoldDB" id="A0A2M9B817"/>
<dbReference type="InterPro" id="IPR012223">
    <property type="entry name" value="TEII"/>
</dbReference>
<organism evidence="3 4">
    <name type="scientific">Mumia flava</name>
    <dbReference type="NCBI Taxonomy" id="1348852"/>
    <lineage>
        <taxon>Bacteria</taxon>
        <taxon>Bacillati</taxon>
        <taxon>Actinomycetota</taxon>
        <taxon>Actinomycetes</taxon>
        <taxon>Propionibacteriales</taxon>
        <taxon>Nocardioidaceae</taxon>
        <taxon>Mumia</taxon>
    </lineage>
</organism>